<dbReference type="RefSeq" id="WP_141393019.1">
    <property type="nucleotide sequence ID" value="NZ_CP189763.1"/>
</dbReference>
<reference evidence="1 2" key="1">
    <citation type="submission" date="2020-07" db="EMBL/GenBank/DDBJ databases">
        <title>Halophilic bacteria isolated from french cheeses.</title>
        <authorList>
            <person name="Kothe C.I."/>
            <person name="Farah-Kraiem B."/>
            <person name="Renault P."/>
            <person name="Dridi B."/>
        </authorList>
    </citation>
    <scope>NUCLEOTIDE SEQUENCE [LARGE SCALE GENOMIC DNA]</scope>
    <source>
        <strain evidence="1 2">FME1</strain>
    </source>
</reference>
<evidence type="ECO:0000313" key="2">
    <source>
        <dbReference type="Proteomes" id="UP001645039"/>
    </source>
</evidence>
<accession>A0ABR9F1M8</accession>
<name>A0ABR9F1M8_9GAMM</name>
<organism evidence="1 2">
    <name type="scientific">Halomonas casei</name>
    <dbReference type="NCBI Taxonomy" id="2742613"/>
    <lineage>
        <taxon>Bacteria</taxon>
        <taxon>Pseudomonadati</taxon>
        <taxon>Pseudomonadota</taxon>
        <taxon>Gammaproteobacteria</taxon>
        <taxon>Oceanospirillales</taxon>
        <taxon>Halomonadaceae</taxon>
        <taxon>Halomonas</taxon>
    </lineage>
</organism>
<evidence type="ECO:0000313" key="1">
    <source>
        <dbReference type="EMBL" id="MBE0400373.1"/>
    </source>
</evidence>
<protein>
    <submittedName>
        <fullName evidence="1">Uncharacterized protein</fullName>
    </submittedName>
</protein>
<dbReference type="EMBL" id="RRZD01000007">
    <property type="protein sequence ID" value="MBE0400373.1"/>
    <property type="molecule type" value="Genomic_DNA"/>
</dbReference>
<keyword evidence="2" id="KW-1185">Reference proteome</keyword>
<sequence>MKRTQERLAALEQATPVAGAAMCLERLYDPEHPTPCDCPQTEQGGLDAFYATVEKSTHE</sequence>
<dbReference type="Proteomes" id="UP001645039">
    <property type="component" value="Unassembled WGS sequence"/>
</dbReference>
<comment type="caution">
    <text evidence="1">The sequence shown here is derived from an EMBL/GenBank/DDBJ whole genome shotgun (WGS) entry which is preliminary data.</text>
</comment>
<gene>
    <name evidence="1" type="ORF">EI168_09655</name>
</gene>
<proteinExistence type="predicted"/>